<dbReference type="Gene3D" id="1.20.120.160">
    <property type="entry name" value="HPT domain"/>
    <property type="match status" value="1"/>
</dbReference>
<dbReference type="EMBL" id="BAAAEM010000003">
    <property type="protein sequence ID" value="GAA0481228.1"/>
    <property type="molecule type" value="Genomic_DNA"/>
</dbReference>
<sequence>MSFDYGALDAALAAAVGDDQSLIAELRTAFLESAKRQVDLLHRARCDANWHYAAWRLKGLAASFGARQVLLLAEEAATAAPGEPTVLRRLEQAIKTIEDHRD</sequence>
<name>A0ABP3KJQ1_9SPHN</name>
<reference evidence="2" key="1">
    <citation type="journal article" date="2019" name="Int. J. Syst. Evol. Microbiol.">
        <title>The Global Catalogue of Microorganisms (GCM) 10K type strain sequencing project: providing services to taxonomists for standard genome sequencing and annotation.</title>
        <authorList>
            <consortium name="The Broad Institute Genomics Platform"/>
            <consortium name="The Broad Institute Genome Sequencing Center for Infectious Disease"/>
            <person name="Wu L."/>
            <person name="Ma J."/>
        </authorList>
    </citation>
    <scope>NUCLEOTIDE SEQUENCE [LARGE SCALE GENOMIC DNA]</scope>
    <source>
        <strain evidence="2">JCM 14162</strain>
    </source>
</reference>
<evidence type="ECO:0000313" key="2">
    <source>
        <dbReference type="Proteomes" id="UP001500713"/>
    </source>
</evidence>
<dbReference type="RefSeq" id="WP_229953529.1">
    <property type="nucleotide sequence ID" value="NZ_BAAAEM010000003.1"/>
</dbReference>
<gene>
    <name evidence="1" type="ORF">GCM10009096_24200</name>
</gene>
<dbReference type="Proteomes" id="UP001500713">
    <property type="component" value="Unassembled WGS sequence"/>
</dbReference>
<evidence type="ECO:0000313" key="1">
    <source>
        <dbReference type="EMBL" id="GAA0481228.1"/>
    </source>
</evidence>
<accession>A0ABP3KJQ1</accession>
<evidence type="ECO:0008006" key="3">
    <source>
        <dbReference type="Google" id="ProtNLM"/>
    </source>
</evidence>
<keyword evidence="2" id="KW-1185">Reference proteome</keyword>
<dbReference type="InterPro" id="IPR036641">
    <property type="entry name" value="HPT_dom_sf"/>
</dbReference>
<comment type="caution">
    <text evidence="1">The sequence shown here is derived from an EMBL/GenBank/DDBJ whole genome shotgun (WGS) entry which is preliminary data.</text>
</comment>
<proteinExistence type="predicted"/>
<organism evidence="1 2">
    <name type="scientific">Parasphingorhabdus litoris</name>
    <dbReference type="NCBI Taxonomy" id="394733"/>
    <lineage>
        <taxon>Bacteria</taxon>
        <taxon>Pseudomonadati</taxon>
        <taxon>Pseudomonadota</taxon>
        <taxon>Alphaproteobacteria</taxon>
        <taxon>Sphingomonadales</taxon>
        <taxon>Sphingomonadaceae</taxon>
        <taxon>Parasphingorhabdus</taxon>
    </lineage>
</organism>
<dbReference type="SUPFAM" id="SSF47226">
    <property type="entry name" value="Histidine-containing phosphotransfer domain, HPT domain"/>
    <property type="match status" value="1"/>
</dbReference>
<protein>
    <recommendedName>
        <fullName evidence="3">Hpt domain-containing protein</fullName>
    </recommendedName>
</protein>